<dbReference type="Pfam" id="PF13274">
    <property type="entry name" value="SocA_Panacea"/>
    <property type="match status" value="1"/>
</dbReference>
<reference evidence="2 3" key="1">
    <citation type="submission" date="2024-09" db="EMBL/GenBank/DDBJ databases">
        <authorList>
            <person name="Sun Q."/>
            <person name="Mori K."/>
        </authorList>
    </citation>
    <scope>NUCLEOTIDE SEQUENCE [LARGE SCALE GENOMIC DNA]</scope>
    <source>
        <strain evidence="2 3">CECT 8365</strain>
    </source>
</reference>
<dbReference type="InterPro" id="IPR025272">
    <property type="entry name" value="SocA_Panacea"/>
</dbReference>
<keyword evidence="3" id="KW-1185">Reference proteome</keyword>
<organism evidence="2 3">
    <name type="scientific">Flavobacterium gyeonganense</name>
    <dbReference type="NCBI Taxonomy" id="1310418"/>
    <lineage>
        <taxon>Bacteria</taxon>
        <taxon>Pseudomonadati</taxon>
        <taxon>Bacteroidota</taxon>
        <taxon>Flavobacteriia</taxon>
        <taxon>Flavobacteriales</taxon>
        <taxon>Flavobacteriaceae</taxon>
        <taxon>Flavobacterium</taxon>
    </lineage>
</organism>
<comment type="caution">
    <text evidence="2">The sequence shown here is derived from an EMBL/GenBank/DDBJ whole genome shotgun (WGS) entry which is preliminary data.</text>
</comment>
<sequence length="160" mass="18944">MKIYFIIMAYNPTTVANYFIEKYSKNGDLTPMKIIKLTYIAYGWYLALTDKQQKLIDENPIAWDFGPVFPSLYYSIKQYKKEKITEKIPNATKNERISNEDEQFLDKIWEVYGRFDGVYLSALTHIDGTPWQKVYRKDLNAVISDDDIFEHYKKLKPISN</sequence>
<gene>
    <name evidence="2" type="ORF">ACFFVK_16260</name>
</gene>
<evidence type="ECO:0000313" key="2">
    <source>
        <dbReference type="EMBL" id="MFB9110140.1"/>
    </source>
</evidence>
<dbReference type="EMBL" id="JBHMFE010000021">
    <property type="protein sequence ID" value="MFB9110140.1"/>
    <property type="molecule type" value="Genomic_DNA"/>
</dbReference>
<evidence type="ECO:0000313" key="3">
    <source>
        <dbReference type="Proteomes" id="UP001589562"/>
    </source>
</evidence>
<evidence type="ECO:0000259" key="1">
    <source>
        <dbReference type="Pfam" id="PF13274"/>
    </source>
</evidence>
<dbReference type="Proteomes" id="UP001589562">
    <property type="component" value="Unassembled WGS sequence"/>
</dbReference>
<protein>
    <submittedName>
        <fullName evidence="2">Panacea domain-containing protein</fullName>
    </submittedName>
</protein>
<name>A0ABV5HDZ7_9FLAO</name>
<feature type="domain" description="Antitoxin SocA-like Panacea" evidence="1">
    <location>
        <begin position="35"/>
        <end position="132"/>
    </location>
</feature>
<accession>A0ABV5HDZ7</accession>
<proteinExistence type="predicted"/>